<dbReference type="InterPro" id="IPR023696">
    <property type="entry name" value="Ureohydrolase_dom_sf"/>
</dbReference>
<comment type="cofactor">
    <cofactor evidence="1">
        <name>Zn(2+)</name>
        <dbReference type="ChEBI" id="CHEBI:29105"/>
    </cofactor>
</comment>
<sequence length="353" mass="38730">MRPFSYLLEAALETIYTEKHKLRDAKTELFGGELVAPHERPSRAEYILGRVQSEKLGAVSAPQDFGFDPIHANHNNDFVSFLQTAYRDWKAEGFKGEAIPTALPARRMAQKCPTFIEGKLGYYANAIETSISDGTWEAAYASAQVALTGAKRIQDGANSVFSLCRPPGHHATYDMFGGFCFLNNAAIAAQSFLDNGAKRVAIVDVDFHHGNGTQDIFYDRDDVLFVSLHGDPMDTFPYFLGHADETGKGAGAGLNINYPMPPKTPFSTWRDALTEGLNKVRDFKPDALVISLGVDTFENDPISFFKLKSKDFIAYGADIAQLGLPTQFVMEGGYDVEEIGVNTVNVLQGFEGA</sequence>
<dbReference type="AlphaFoldDB" id="A0A1X6ZLD9"/>
<evidence type="ECO:0000256" key="3">
    <source>
        <dbReference type="ARBA" id="ARBA00022723"/>
    </source>
</evidence>
<accession>A0A1X6ZLD9</accession>
<name>A0A1X6ZLD9_9RHOB</name>
<dbReference type="PANTHER" id="PTHR10625">
    <property type="entry name" value="HISTONE DEACETYLASE HDAC1-RELATED"/>
    <property type="match status" value="1"/>
</dbReference>
<dbReference type="InterPro" id="IPR023801">
    <property type="entry name" value="His_deacetylse_dom"/>
</dbReference>
<keyword evidence="5" id="KW-0862">Zinc</keyword>
<dbReference type="GO" id="GO:0016787">
    <property type="term" value="F:hydrolase activity"/>
    <property type="evidence" value="ECO:0007669"/>
    <property type="project" value="UniProtKB-KW"/>
</dbReference>
<reference evidence="7 8" key="1">
    <citation type="submission" date="2017-03" db="EMBL/GenBank/DDBJ databases">
        <authorList>
            <person name="Afonso C.L."/>
            <person name="Miller P.J."/>
            <person name="Scott M.A."/>
            <person name="Spackman E."/>
            <person name="Goraichik I."/>
            <person name="Dimitrov K.M."/>
            <person name="Suarez D.L."/>
            <person name="Swayne D.E."/>
        </authorList>
    </citation>
    <scope>NUCLEOTIDE SEQUENCE [LARGE SCALE GENOMIC DNA]</scope>
    <source>
        <strain evidence="7 8">CECT 7450</strain>
    </source>
</reference>
<dbReference type="InterPro" id="IPR037138">
    <property type="entry name" value="His_deacetylse_dom_sf"/>
</dbReference>
<dbReference type="InterPro" id="IPR000286">
    <property type="entry name" value="HDACs"/>
</dbReference>
<dbReference type="PANTHER" id="PTHR10625:SF17">
    <property type="entry name" value="HISTONE DEACETYLASE 8"/>
    <property type="match status" value="1"/>
</dbReference>
<evidence type="ECO:0000256" key="2">
    <source>
        <dbReference type="ARBA" id="ARBA00005947"/>
    </source>
</evidence>
<evidence type="ECO:0000313" key="8">
    <source>
        <dbReference type="Proteomes" id="UP000193061"/>
    </source>
</evidence>
<evidence type="ECO:0000256" key="5">
    <source>
        <dbReference type="ARBA" id="ARBA00022833"/>
    </source>
</evidence>
<proteinExistence type="inferred from homology"/>
<feature type="domain" description="Histone deacetylase" evidence="6">
    <location>
        <begin position="39"/>
        <end position="347"/>
    </location>
</feature>
<organism evidence="7 8">
    <name type="scientific">Roseovarius albus</name>
    <dbReference type="NCBI Taxonomy" id="1247867"/>
    <lineage>
        <taxon>Bacteria</taxon>
        <taxon>Pseudomonadati</taxon>
        <taxon>Pseudomonadota</taxon>
        <taxon>Alphaproteobacteria</taxon>
        <taxon>Rhodobacterales</taxon>
        <taxon>Roseobacteraceae</taxon>
        <taxon>Roseovarius</taxon>
    </lineage>
</organism>
<evidence type="ECO:0000256" key="4">
    <source>
        <dbReference type="ARBA" id="ARBA00022801"/>
    </source>
</evidence>
<keyword evidence="4 7" id="KW-0378">Hydrolase</keyword>
<comment type="similarity">
    <text evidence="2">Belongs to the histone deacetylase family.</text>
</comment>
<evidence type="ECO:0000256" key="1">
    <source>
        <dbReference type="ARBA" id="ARBA00001947"/>
    </source>
</evidence>
<dbReference type="SUPFAM" id="SSF52768">
    <property type="entry name" value="Arginase/deacetylase"/>
    <property type="match status" value="1"/>
</dbReference>
<dbReference type="GO" id="GO:0040029">
    <property type="term" value="P:epigenetic regulation of gene expression"/>
    <property type="evidence" value="ECO:0007669"/>
    <property type="project" value="TreeGrafter"/>
</dbReference>
<dbReference type="RefSeq" id="WP_370738213.1">
    <property type="nucleotide sequence ID" value="NZ_FWFX01000009.1"/>
</dbReference>
<dbReference type="Proteomes" id="UP000193061">
    <property type="component" value="Unassembled WGS sequence"/>
</dbReference>
<protein>
    <submittedName>
        <fullName evidence="7">Acetylpolyamine aminohydrolase</fullName>
    </submittedName>
</protein>
<keyword evidence="8" id="KW-1185">Reference proteome</keyword>
<evidence type="ECO:0000259" key="6">
    <source>
        <dbReference type="Pfam" id="PF00850"/>
    </source>
</evidence>
<evidence type="ECO:0000313" key="7">
    <source>
        <dbReference type="EMBL" id="SLN55103.1"/>
    </source>
</evidence>
<dbReference type="CDD" id="cd10001">
    <property type="entry name" value="HDAC_classII_APAH"/>
    <property type="match status" value="1"/>
</dbReference>
<gene>
    <name evidence="7" type="primary">aphA_2</name>
    <name evidence="7" type="ORF">ROA7450_02840</name>
</gene>
<dbReference type="Pfam" id="PF00850">
    <property type="entry name" value="Hist_deacetyl"/>
    <property type="match status" value="1"/>
</dbReference>
<dbReference type="PRINTS" id="PR01270">
    <property type="entry name" value="HDASUPER"/>
</dbReference>
<dbReference type="EMBL" id="FWFX01000009">
    <property type="protein sequence ID" value="SLN55103.1"/>
    <property type="molecule type" value="Genomic_DNA"/>
</dbReference>
<dbReference type="GO" id="GO:0004407">
    <property type="term" value="F:histone deacetylase activity"/>
    <property type="evidence" value="ECO:0007669"/>
    <property type="project" value="TreeGrafter"/>
</dbReference>
<keyword evidence="3" id="KW-0479">Metal-binding</keyword>
<dbReference type="GO" id="GO:0046872">
    <property type="term" value="F:metal ion binding"/>
    <property type="evidence" value="ECO:0007669"/>
    <property type="project" value="UniProtKB-KW"/>
</dbReference>
<dbReference type="Gene3D" id="3.40.800.20">
    <property type="entry name" value="Histone deacetylase domain"/>
    <property type="match status" value="1"/>
</dbReference>